<evidence type="ECO:0000256" key="2">
    <source>
        <dbReference type="ARBA" id="ARBA00006573"/>
    </source>
</evidence>
<dbReference type="InterPro" id="IPR012610">
    <property type="entry name" value="SASP_SspH"/>
</dbReference>
<dbReference type="RefSeq" id="WP_078109303.1">
    <property type="nucleotide sequence ID" value="NZ_CP065424.1"/>
</dbReference>
<comment type="caution">
    <text evidence="5">The sequence shown here is derived from an EMBL/GenBank/DDBJ whole genome shotgun (WGS) entry which is preliminary data.</text>
</comment>
<evidence type="ECO:0000256" key="4">
    <source>
        <dbReference type="HAMAP-Rule" id="MF_00667"/>
    </source>
</evidence>
<evidence type="ECO:0000256" key="3">
    <source>
        <dbReference type="ARBA" id="ARBA00022969"/>
    </source>
</evidence>
<dbReference type="NCBIfam" id="NF002867">
    <property type="entry name" value="PRK03174.1"/>
    <property type="match status" value="1"/>
</dbReference>
<evidence type="ECO:0000313" key="6">
    <source>
        <dbReference type="Proteomes" id="UP000189761"/>
    </source>
</evidence>
<comment type="induction">
    <text evidence="4">Expressed only in the forespore compartment of sporulating cells.</text>
</comment>
<name>A0A8E2LG44_9BACI</name>
<protein>
    <recommendedName>
        <fullName evidence="4">Small, acid-soluble spore protein H</fullName>
        <shortName evidence="4">SASP H</shortName>
    </recommendedName>
</protein>
<proteinExistence type="evidence at transcript level"/>
<organism evidence="5 6">
    <name type="scientific">Heyndrickxia oleronia</name>
    <dbReference type="NCBI Taxonomy" id="38875"/>
    <lineage>
        <taxon>Bacteria</taxon>
        <taxon>Bacillati</taxon>
        <taxon>Bacillota</taxon>
        <taxon>Bacilli</taxon>
        <taxon>Bacillales</taxon>
        <taxon>Bacillaceae</taxon>
        <taxon>Heyndrickxia</taxon>
    </lineage>
</organism>
<dbReference type="HAMAP" id="MF_00667">
    <property type="entry name" value="SspH"/>
    <property type="match status" value="1"/>
</dbReference>
<dbReference type="EMBL" id="MTLA01000018">
    <property type="protein sequence ID" value="OOP70058.1"/>
    <property type="molecule type" value="Genomic_DNA"/>
</dbReference>
<reference evidence="5 6" key="1">
    <citation type="submission" date="2017-01" db="EMBL/GenBank/DDBJ databases">
        <title>Draft genome sequence of Bacillus oleronius.</title>
        <authorList>
            <person name="Allam M."/>
        </authorList>
    </citation>
    <scope>NUCLEOTIDE SEQUENCE [LARGE SCALE GENOMIC DNA]</scope>
    <source>
        <strain evidence="5 6">DSM 9356</strain>
    </source>
</reference>
<evidence type="ECO:0000256" key="1">
    <source>
        <dbReference type="ARBA" id="ARBA00004288"/>
    </source>
</evidence>
<dbReference type="Pfam" id="PF08141">
    <property type="entry name" value="SspH"/>
    <property type="match status" value="1"/>
</dbReference>
<dbReference type="GO" id="GO:0030436">
    <property type="term" value="P:asexual sporulation"/>
    <property type="evidence" value="ECO:0007669"/>
    <property type="project" value="UniProtKB-UniRule"/>
</dbReference>
<keyword evidence="6" id="KW-1185">Reference proteome</keyword>
<accession>A0A8E2LG44</accession>
<dbReference type="GO" id="GO:0030435">
    <property type="term" value="P:sporulation resulting in formation of a cellular spore"/>
    <property type="evidence" value="ECO:0007669"/>
    <property type="project" value="UniProtKB-KW"/>
</dbReference>
<dbReference type="AlphaFoldDB" id="A0A8E2LG44"/>
<sequence length="60" mass="6880">MNKQRAQEIAESPSMVNVTYNGKPIYIQHVDEKNETARIYPLGQPEMEEEVSLNSLIESE</sequence>
<evidence type="ECO:0000313" key="5">
    <source>
        <dbReference type="EMBL" id="OOP70058.1"/>
    </source>
</evidence>
<gene>
    <name evidence="4" type="primary">sspH</name>
    <name evidence="5" type="ORF">BWZ43_01795</name>
</gene>
<dbReference type="Proteomes" id="UP000189761">
    <property type="component" value="Unassembled WGS sequence"/>
</dbReference>
<dbReference type="GO" id="GO:0042601">
    <property type="term" value="C:endospore-forming forespore"/>
    <property type="evidence" value="ECO:0007669"/>
    <property type="project" value="InterPro"/>
</dbReference>
<comment type="subcellular location">
    <subcellularLocation>
        <location evidence="1 4">Spore core</location>
    </subcellularLocation>
</comment>
<dbReference type="NCBIfam" id="TIGR02861">
    <property type="entry name" value="SASP_H"/>
    <property type="match status" value="1"/>
</dbReference>
<keyword evidence="3 4" id="KW-0749">Sporulation</keyword>
<comment type="similarity">
    <text evidence="2 4">Belongs to the SspH family.</text>
</comment>